<dbReference type="Proteomes" id="UP000041314">
    <property type="component" value="Unassembled WGS sequence"/>
</dbReference>
<reference evidence="5 6" key="1">
    <citation type="submission" date="2015-03" db="EMBL/GenBank/DDBJ databases">
        <authorList>
            <consortium name="Pathogen Informatics"/>
        </authorList>
    </citation>
    <scope>NUCLEOTIDE SEQUENCE [LARGE SCALE GENOMIC DNA]</scope>
    <source>
        <strain evidence="3 5">3476</strain>
        <strain evidence="2 6">A1104</strain>
        <strain evidence="4 7">D4891</strain>
    </source>
</reference>
<evidence type="ECO:0000313" key="7">
    <source>
        <dbReference type="Proteomes" id="UP000042394"/>
    </source>
</evidence>
<evidence type="ECO:0000313" key="5">
    <source>
        <dbReference type="Proteomes" id="UP000039541"/>
    </source>
</evidence>
<evidence type="ECO:0000313" key="4">
    <source>
        <dbReference type="EMBL" id="CNU39547.1"/>
    </source>
</evidence>
<gene>
    <name evidence="2" type="ORF">ERS008198_01128</name>
    <name evidence="3" type="ORF">ERS008202_01660</name>
    <name evidence="4" type="ORF">ERS008207_02589</name>
</gene>
<dbReference type="Proteomes" id="UP000042394">
    <property type="component" value="Unassembled WGS sequence"/>
</dbReference>
<organism evidence="4 7">
    <name type="scientific">Salmonella enterica subsp. enterica serovar Bovismorbificans</name>
    <dbReference type="NCBI Taxonomy" id="58097"/>
    <lineage>
        <taxon>Bacteria</taxon>
        <taxon>Pseudomonadati</taxon>
        <taxon>Pseudomonadota</taxon>
        <taxon>Gammaproteobacteria</taxon>
        <taxon>Enterobacterales</taxon>
        <taxon>Enterobacteriaceae</taxon>
        <taxon>Salmonella</taxon>
    </lineage>
</organism>
<proteinExistence type="predicted"/>
<sequence length="30" mass="3367">MNEHKAMLTLPIAPIVLTIYLFFSSTVSKT</sequence>
<evidence type="ECO:0000313" key="3">
    <source>
        <dbReference type="EMBL" id="CNU01799.1"/>
    </source>
</evidence>
<keyword evidence="1" id="KW-0472">Membrane</keyword>
<evidence type="ECO:0000313" key="2">
    <source>
        <dbReference type="EMBL" id="CNT81542.1"/>
    </source>
</evidence>
<keyword evidence="1" id="KW-0812">Transmembrane</keyword>
<dbReference type="EMBL" id="CQPA01000005">
    <property type="protein sequence ID" value="CNT81542.1"/>
    <property type="molecule type" value="Genomic_DNA"/>
</dbReference>
<accession>A0A655D0E0</accession>
<name>A0A655D0E0_SALET</name>
<dbReference type="EMBL" id="CQPC01000017">
    <property type="protein sequence ID" value="CNU01799.1"/>
    <property type="molecule type" value="Genomic_DNA"/>
</dbReference>
<feature type="transmembrane region" description="Helical" evidence="1">
    <location>
        <begin position="6"/>
        <end position="23"/>
    </location>
</feature>
<dbReference type="Proteomes" id="UP000039541">
    <property type="component" value="Unassembled WGS sequence"/>
</dbReference>
<dbReference type="EMBL" id="CQPD01000025">
    <property type="protein sequence ID" value="CNU39547.1"/>
    <property type="molecule type" value="Genomic_DNA"/>
</dbReference>
<evidence type="ECO:0000313" key="6">
    <source>
        <dbReference type="Proteomes" id="UP000041314"/>
    </source>
</evidence>
<keyword evidence="1" id="KW-1133">Transmembrane helix</keyword>
<protein>
    <submittedName>
        <fullName evidence="4">Uncharacterized protein</fullName>
    </submittedName>
</protein>
<dbReference type="AlphaFoldDB" id="A0A655D0E0"/>
<evidence type="ECO:0000256" key="1">
    <source>
        <dbReference type="SAM" id="Phobius"/>
    </source>
</evidence>